<evidence type="ECO:0000256" key="8">
    <source>
        <dbReference type="ARBA" id="ARBA00047806"/>
    </source>
</evidence>
<evidence type="ECO:0000256" key="7">
    <source>
        <dbReference type="ARBA" id="ARBA00024679"/>
    </source>
</evidence>
<evidence type="ECO:0000259" key="13">
    <source>
        <dbReference type="PROSITE" id="PS51790"/>
    </source>
</evidence>
<keyword evidence="3" id="KW-0479">Metal-binding</keyword>
<name>A0A1M5CJR2_9FLAO</name>
<evidence type="ECO:0000256" key="9">
    <source>
        <dbReference type="ARBA" id="ARBA00048488"/>
    </source>
</evidence>
<comment type="catalytic activity">
    <reaction evidence="10 11">
        <text>[thioredoxin]-disulfide + L-methionine + H2O = L-methionine (S)-S-oxide + [thioredoxin]-dithiol</text>
        <dbReference type="Rhea" id="RHEA:19993"/>
        <dbReference type="Rhea" id="RHEA-COMP:10698"/>
        <dbReference type="Rhea" id="RHEA-COMP:10700"/>
        <dbReference type="ChEBI" id="CHEBI:15377"/>
        <dbReference type="ChEBI" id="CHEBI:29950"/>
        <dbReference type="ChEBI" id="CHEBI:50058"/>
        <dbReference type="ChEBI" id="CHEBI:57844"/>
        <dbReference type="ChEBI" id="CHEBI:58772"/>
        <dbReference type="EC" id="1.8.4.11"/>
    </reaction>
</comment>
<accession>A0A1M5CJR2</accession>
<dbReference type="Gene3D" id="2.170.150.20">
    <property type="entry name" value="Peptide methionine sulfoxide reductase"/>
    <property type="match status" value="1"/>
</dbReference>
<sequence length="368" mass="41834">MKKIYCLLLSLSLFTTTACGQNQPQHSQKTKKTTMENTIQKPENPYYSNTDTSKLVLSDAEWKKVLPPDLYEVARHADTERAFTGSMWKSETKGTYYCAACGNKLFRSQQKFVSSCGWPSFFEQDNPKSIWFRPDNSYGMQRVEALCSRCDSHLGHLFDDGPEPTGKRYCMNAVSLDFVPDSAEKAAQLKTVVLGGGCFWCVEAVYQNLNGVEKVVSGYAGGTVENPSYEEVCTGRTGAAEVVEITYNPNVTSLDEIYQVFFTVHDPTTLNRQGADVGTQYRSVIFYKNEDEKKEAQALIDALNFRNVYPSKIVTTLEPLKKFWAAEEYHQNYYANNANKPYCQMVVRPKVEKFEKVFKDRLKNKKTQ</sequence>
<dbReference type="EMBL" id="FQVQ01000012">
    <property type="protein sequence ID" value="SHF54949.1"/>
    <property type="molecule type" value="Genomic_DNA"/>
</dbReference>
<dbReference type="Proteomes" id="UP000184147">
    <property type="component" value="Unassembled WGS sequence"/>
</dbReference>
<dbReference type="Gene3D" id="3.30.1060.10">
    <property type="entry name" value="Peptide methionine sulphoxide reductase MsrA"/>
    <property type="match status" value="1"/>
</dbReference>
<protein>
    <recommendedName>
        <fullName evidence="11">Peptide methionine sulfoxide reductase MsrA</fullName>
        <shortName evidence="11">Protein-methionine-S-oxide reductase</shortName>
        <ecNumber evidence="11">1.8.4.11</ecNumber>
    </recommendedName>
    <alternativeName>
        <fullName evidence="11">Peptide-methionine (S)-S-oxide reductase</fullName>
        <shortName evidence="11">Peptide Met(O) reductase</shortName>
    </alternativeName>
</protein>
<evidence type="ECO:0000256" key="4">
    <source>
        <dbReference type="ARBA" id="ARBA00022833"/>
    </source>
</evidence>
<feature type="chain" id="PRO_5012092882" description="Peptide methionine sulfoxide reductase MsrA" evidence="12">
    <location>
        <begin position="21"/>
        <end position="368"/>
    </location>
</feature>
<dbReference type="PROSITE" id="PS51257">
    <property type="entry name" value="PROKAR_LIPOPROTEIN"/>
    <property type="match status" value="1"/>
</dbReference>
<dbReference type="InterPro" id="IPR036509">
    <property type="entry name" value="Met_Sox_Rdtase_MsrA_sf"/>
</dbReference>
<keyword evidence="15" id="KW-1185">Reference proteome</keyword>
<reference evidence="14 15" key="1">
    <citation type="submission" date="2016-11" db="EMBL/GenBank/DDBJ databases">
        <authorList>
            <person name="Jaros S."/>
            <person name="Januszkiewicz K."/>
            <person name="Wedrychowicz H."/>
        </authorList>
    </citation>
    <scope>NUCLEOTIDE SEQUENCE [LARGE SCALE GENOMIC DNA]</scope>
    <source>
        <strain evidence="14 15">DSM 25660</strain>
    </source>
</reference>
<evidence type="ECO:0000313" key="14">
    <source>
        <dbReference type="EMBL" id="SHF54949.1"/>
    </source>
</evidence>
<dbReference type="PROSITE" id="PS51790">
    <property type="entry name" value="MSRB"/>
    <property type="match status" value="1"/>
</dbReference>
<dbReference type="GO" id="GO:0033743">
    <property type="term" value="F:peptide-methionine (R)-S-oxide reductase activity"/>
    <property type="evidence" value="ECO:0007669"/>
    <property type="project" value="UniProtKB-EC"/>
</dbReference>
<dbReference type="GO" id="GO:0006979">
    <property type="term" value="P:response to oxidative stress"/>
    <property type="evidence" value="ECO:0007669"/>
    <property type="project" value="UniProtKB-ARBA"/>
</dbReference>
<feature type="active site" evidence="11">
    <location>
        <position position="198"/>
    </location>
</feature>
<dbReference type="GO" id="GO:0008113">
    <property type="term" value="F:peptide-methionine (S)-S-oxide reductase activity"/>
    <property type="evidence" value="ECO:0007669"/>
    <property type="project" value="UniProtKB-UniRule"/>
</dbReference>
<dbReference type="InterPro" id="IPR002579">
    <property type="entry name" value="Met_Sox_Rdtase_MsrB_dom"/>
</dbReference>
<dbReference type="FunFam" id="2.170.150.20:FF:000001">
    <property type="entry name" value="Peptide methionine sulfoxide reductase MsrB"/>
    <property type="match status" value="1"/>
</dbReference>
<evidence type="ECO:0000256" key="11">
    <source>
        <dbReference type="HAMAP-Rule" id="MF_01401"/>
    </source>
</evidence>
<dbReference type="Pfam" id="PF01625">
    <property type="entry name" value="PMSR"/>
    <property type="match status" value="1"/>
</dbReference>
<keyword evidence="12" id="KW-0732">Signal</keyword>
<evidence type="ECO:0000256" key="12">
    <source>
        <dbReference type="SAM" id="SignalP"/>
    </source>
</evidence>
<comment type="catalytic activity">
    <reaction evidence="9">
        <text>L-methionyl-[protein] + [thioredoxin]-disulfide + H2O = L-methionyl-(R)-S-oxide-[protein] + [thioredoxin]-dithiol</text>
        <dbReference type="Rhea" id="RHEA:24164"/>
        <dbReference type="Rhea" id="RHEA-COMP:10698"/>
        <dbReference type="Rhea" id="RHEA-COMP:10700"/>
        <dbReference type="Rhea" id="RHEA-COMP:12313"/>
        <dbReference type="Rhea" id="RHEA-COMP:12314"/>
        <dbReference type="ChEBI" id="CHEBI:15377"/>
        <dbReference type="ChEBI" id="CHEBI:16044"/>
        <dbReference type="ChEBI" id="CHEBI:29950"/>
        <dbReference type="ChEBI" id="CHEBI:45764"/>
        <dbReference type="ChEBI" id="CHEBI:50058"/>
        <dbReference type="EC" id="1.8.4.12"/>
    </reaction>
</comment>
<evidence type="ECO:0000256" key="6">
    <source>
        <dbReference type="ARBA" id="ARBA00023268"/>
    </source>
</evidence>
<dbReference type="HAMAP" id="MF_01401">
    <property type="entry name" value="MsrA"/>
    <property type="match status" value="1"/>
</dbReference>
<evidence type="ECO:0000256" key="3">
    <source>
        <dbReference type="ARBA" id="ARBA00022723"/>
    </source>
</evidence>
<evidence type="ECO:0000313" key="15">
    <source>
        <dbReference type="Proteomes" id="UP000184147"/>
    </source>
</evidence>
<dbReference type="Pfam" id="PF01641">
    <property type="entry name" value="SelR"/>
    <property type="match status" value="1"/>
</dbReference>
<dbReference type="PANTHER" id="PTHR43774">
    <property type="entry name" value="PEPTIDE METHIONINE SULFOXIDE REDUCTASE"/>
    <property type="match status" value="1"/>
</dbReference>
<dbReference type="GO" id="GO:0033744">
    <property type="term" value="F:L-methionine:thioredoxin-disulfide S-oxidoreductase activity"/>
    <property type="evidence" value="ECO:0007669"/>
    <property type="project" value="RHEA"/>
</dbReference>
<dbReference type="STRING" id="1124188.SAMN05444377_11230"/>
<dbReference type="SUPFAM" id="SSF55068">
    <property type="entry name" value="Peptide methionine sulfoxide reductase"/>
    <property type="match status" value="1"/>
</dbReference>
<dbReference type="NCBIfam" id="TIGR00401">
    <property type="entry name" value="msrA"/>
    <property type="match status" value="1"/>
</dbReference>
<evidence type="ECO:0000256" key="5">
    <source>
        <dbReference type="ARBA" id="ARBA00023002"/>
    </source>
</evidence>
<dbReference type="EC" id="1.8.4.11" evidence="11"/>
<dbReference type="AlphaFoldDB" id="A0A1M5CJR2"/>
<evidence type="ECO:0000256" key="10">
    <source>
        <dbReference type="ARBA" id="ARBA00048782"/>
    </source>
</evidence>
<gene>
    <name evidence="11" type="primary">msrA</name>
    <name evidence="14" type="ORF">SAMN05444377_11230</name>
</gene>
<dbReference type="SUPFAM" id="SSF51316">
    <property type="entry name" value="Mss4-like"/>
    <property type="match status" value="1"/>
</dbReference>
<dbReference type="RefSeq" id="WP_083544883.1">
    <property type="nucleotide sequence ID" value="NZ_FQVQ01000012.1"/>
</dbReference>
<feature type="signal peptide" evidence="12">
    <location>
        <begin position="1"/>
        <end position="20"/>
    </location>
</feature>
<dbReference type="InterPro" id="IPR011057">
    <property type="entry name" value="Mss4-like_sf"/>
</dbReference>
<comment type="function">
    <text evidence="7 11">Has an important function as a repair enzyme for proteins that have been inactivated by oxidation. Catalyzes the reversible oxidation-reduction of methionine sulfoxide in proteins to methionine.</text>
</comment>
<keyword evidence="5 11" id="KW-0560">Oxidoreductase</keyword>
<dbReference type="NCBIfam" id="NF004042">
    <property type="entry name" value="PRK05550.1"/>
    <property type="match status" value="1"/>
</dbReference>
<keyword evidence="4" id="KW-0862">Zinc</keyword>
<keyword evidence="6" id="KW-0511">Multifunctional enzyme</keyword>
<proteinExistence type="inferred from homology"/>
<comment type="similarity">
    <text evidence="2">Belongs to the MsrB Met sulfoxide reductase family.</text>
</comment>
<feature type="domain" description="MsrB" evidence="13">
    <location>
        <begin position="59"/>
        <end position="181"/>
    </location>
</feature>
<comment type="similarity">
    <text evidence="11">Belongs to the MsrA Met sulfoxide reductase family.</text>
</comment>
<comment type="catalytic activity">
    <reaction evidence="8 11">
        <text>L-methionyl-[protein] + [thioredoxin]-disulfide + H2O = L-methionyl-(S)-S-oxide-[protein] + [thioredoxin]-dithiol</text>
        <dbReference type="Rhea" id="RHEA:14217"/>
        <dbReference type="Rhea" id="RHEA-COMP:10698"/>
        <dbReference type="Rhea" id="RHEA-COMP:10700"/>
        <dbReference type="Rhea" id="RHEA-COMP:12313"/>
        <dbReference type="Rhea" id="RHEA-COMP:12315"/>
        <dbReference type="ChEBI" id="CHEBI:15377"/>
        <dbReference type="ChEBI" id="CHEBI:16044"/>
        <dbReference type="ChEBI" id="CHEBI:29950"/>
        <dbReference type="ChEBI" id="CHEBI:44120"/>
        <dbReference type="ChEBI" id="CHEBI:50058"/>
        <dbReference type="EC" id="1.8.4.11"/>
    </reaction>
</comment>
<evidence type="ECO:0000256" key="2">
    <source>
        <dbReference type="ARBA" id="ARBA00007174"/>
    </source>
</evidence>
<dbReference type="GO" id="GO:0046872">
    <property type="term" value="F:metal ion binding"/>
    <property type="evidence" value="ECO:0007669"/>
    <property type="project" value="UniProtKB-KW"/>
</dbReference>
<organism evidence="14 15">
    <name type="scientific">Flavobacterium fontis</name>
    <dbReference type="NCBI Taxonomy" id="1124188"/>
    <lineage>
        <taxon>Bacteria</taxon>
        <taxon>Pseudomonadati</taxon>
        <taxon>Bacteroidota</taxon>
        <taxon>Flavobacteriia</taxon>
        <taxon>Flavobacteriales</taxon>
        <taxon>Flavobacteriaceae</taxon>
        <taxon>Flavobacterium</taxon>
    </lineage>
</organism>
<evidence type="ECO:0000256" key="1">
    <source>
        <dbReference type="ARBA" id="ARBA00001947"/>
    </source>
</evidence>
<dbReference type="OrthoDB" id="4174719at2"/>
<dbReference type="NCBIfam" id="TIGR00357">
    <property type="entry name" value="peptide-methionine (R)-S-oxide reductase MsrB"/>
    <property type="match status" value="1"/>
</dbReference>
<dbReference type="InterPro" id="IPR002569">
    <property type="entry name" value="Met_Sox_Rdtase_MsrA_dom"/>
</dbReference>
<comment type="cofactor">
    <cofactor evidence="1">
        <name>Zn(2+)</name>
        <dbReference type="ChEBI" id="CHEBI:29105"/>
    </cofactor>
</comment>
<dbReference type="PANTHER" id="PTHR43774:SF1">
    <property type="entry name" value="PEPTIDE METHIONINE SULFOXIDE REDUCTASE MSRA 2"/>
    <property type="match status" value="1"/>
</dbReference>